<evidence type="ECO:0000313" key="1">
    <source>
        <dbReference type="EMBL" id="PRF53342.1"/>
    </source>
</evidence>
<evidence type="ECO:0000313" key="2">
    <source>
        <dbReference type="Proteomes" id="UP000238982"/>
    </source>
</evidence>
<name>A0A228EBM2_9BURK</name>
<accession>A0A228EBM2</accession>
<dbReference type="OrthoDB" id="9985623at2"/>
<organism evidence="1 2">
    <name type="scientific">Burkholderia multivorans</name>
    <dbReference type="NCBI Taxonomy" id="87883"/>
    <lineage>
        <taxon>Bacteria</taxon>
        <taxon>Pseudomonadati</taxon>
        <taxon>Pseudomonadota</taxon>
        <taxon>Betaproteobacteria</taxon>
        <taxon>Burkholderiales</taxon>
        <taxon>Burkholderiaceae</taxon>
        <taxon>Burkholderia</taxon>
        <taxon>Burkholderia cepacia complex</taxon>
    </lineage>
</organism>
<dbReference type="Proteomes" id="UP000238982">
    <property type="component" value="Unassembled WGS sequence"/>
</dbReference>
<protein>
    <submittedName>
        <fullName evidence="1">Uncharacterized protein</fullName>
    </submittedName>
</protein>
<reference evidence="1 2" key="1">
    <citation type="submission" date="2018-03" db="EMBL/GenBank/DDBJ databases">
        <authorList>
            <person name="Keele B.F."/>
        </authorList>
    </citation>
    <scope>NUCLEOTIDE SEQUENCE [LARGE SCALE GENOMIC DNA]</scope>
    <source>
        <strain evidence="1 2">AU19729</strain>
    </source>
</reference>
<dbReference type="EMBL" id="PVGH01000116">
    <property type="protein sequence ID" value="PRF53342.1"/>
    <property type="molecule type" value="Genomic_DNA"/>
</dbReference>
<gene>
    <name evidence="1" type="ORF">C6Q15_30510</name>
</gene>
<dbReference type="AlphaFoldDB" id="A0A228EBM2"/>
<sequence>MLLYHWGRVAVRGRHDDVSCAARRVPARSMSETMVRHARGDRKILKIFPSHMKKLCSDDRGRGIVRVWCYPDILEPPPPRGARPSDRGASWLTTLCGS</sequence>
<proteinExistence type="predicted"/>
<comment type="caution">
    <text evidence="1">The sequence shown here is derived from an EMBL/GenBank/DDBJ whole genome shotgun (WGS) entry which is preliminary data.</text>
</comment>